<evidence type="ECO:0000313" key="2">
    <source>
        <dbReference type="Proteomes" id="UP000030512"/>
    </source>
</evidence>
<protein>
    <submittedName>
        <fullName evidence="1">Uncharacterized protein</fullName>
    </submittedName>
</protein>
<keyword evidence="2" id="KW-1185">Reference proteome</keyword>
<dbReference type="InterPro" id="IPR038765">
    <property type="entry name" value="Papain-like_cys_pep_sf"/>
</dbReference>
<proteinExistence type="predicted"/>
<reference evidence="1 2" key="1">
    <citation type="journal article" date="2015" name="Environ. Microbiol.">
        <title>Methane oxidation coupled to nitrate reduction under hypoxia by the Gammaproteobacterium Methylomonas denitrificans, sp. nov. type strain FJG1.</title>
        <authorList>
            <person name="Kits K.D."/>
            <person name="Klotz M.G."/>
            <person name="Stein L.Y."/>
        </authorList>
    </citation>
    <scope>NUCLEOTIDE SEQUENCE [LARGE SCALE GENOMIC DNA]</scope>
    <source>
        <strain evidence="1 2">FJG1</strain>
    </source>
</reference>
<dbReference type="EMBL" id="CP014476">
    <property type="protein sequence ID" value="AMK76868.1"/>
    <property type="molecule type" value="Genomic_DNA"/>
</dbReference>
<gene>
    <name evidence="1" type="ORF">JT25_010265</name>
</gene>
<dbReference type="AlphaFoldDB" id="A0A126T473"/>
<dbReference type="KEGG" id="mdn:JT25_010265"/>
<dbReference type="OrthoDB" id="195541at2"/>
<dbReference type="SUPFAM" id="SSF54001">
    <property type="entry name" value="Cysteine proteinases"/>
    <property type="match status" value="2"/>
</dbReference>
<accession>A0A126T473</accession>
<dbReference type="RefSeq" id="WP_036279748.1">
    <property type="nucleotide sequence ID" value="NZ_CP014476.1"/>
</dbReference>
<organism evidence="1 2">
    <name type="scientific">Methylomonas denitrificans</name>
    <dbReference type="NCBI Taxonomy" id="1538553"/>
    <lineage>
        <taxon>Bacteria</taxon>
        <taxon>Pseudomonadati</taxon>
        <taxon>Pseudomonadota</taxon>
        <taxon>Gammaproteobacteria</taxon>
        <taxon>Methylococcales</taxon>
        <taxon>Methylococcaceae</taxon>
        <taxon>Methylomonas</taxon>
    </lineage>
</organism>
<dbReference type="Proteomes" id="UP000030512">
    <property type="component" value="Chromosome"/>
</dbReference>
<sequence>MSAAPKTRRQNPWEKFLTFFGDIKIYPHPMFIVYDPGSYRIKGPDLREILDTLQPGDILLRGYDNYLDGKFIGGTFSHAGFYYGEATDASDRPLARVGQQENGKDWFTPGKQMVVHSMAEGVFMEDILTFTRCDKIAILRLPERLGKQTEQKVQVSSVEAPEFNPEEERIYQALKGGDTVASANAITQAKRLALAHLGYAYDFGFDFETHKSFSCTEFIYFIYRCVCPFVDIKLVEQIILFFSKKVLRPDDFLQTNLQQILVKE</sequence>
<dbReference type="Gene3D" id="3.90.1720.10">
    <property type="entry name" value="endopeptidase domain like (from Nostoc punctiforme)"/>
    <property type="match status" value="1"/>
</dbReference>
<name>A0A126T473_9GAMM</name>
<evidence type="ECO:0000313" key="1">
    <source>
        <dbReference type="EMBL" id="AMK76868.1"/>
    </source>
</evidence>